<dbReference type="PANTHER" id="PTHR42994">
    <property type="entry name" value="PEPTIDASE T"/>
    <property type="match status" value="1"/>
</dbReference>
<dbReference type="NCBIfam" id="TIGR01883">
    <property type="entry name" value="PepT-like"/>
    <property type="match status" value="1"/>
</dbReference>
<proteinExistence type="inferred from homology"/>
<feature type="binding site" evidence="6">
    <location>
        <position position="354"/>
    </location>
    <ligand>
        <name>Zn(2+)</name>
        <dbReference type="ChEBI" id="CHEBI:29105"/>
        <label>2</label>
    </ligand>
</feature>
<evidence type="ECO:0000313" key="9">
    <source>
        <dbReference type="Proteomes" id="UP000239867"/>
    </source>
</evidence>
<gene>
    <name evidence="8" type="ORF">CAY53_06750</name>
</gene>
<dbReference type="InterPro" id="IPR010162">
    <property type="entry name" value="PepT-like"/>
</dbReference>
<dbReference type="InterPro" id="IPR036264">
    <property type="entry name" value="Bact_exopeptidase_dim_dom"/>
</dbReference>
<keyword evidence="2 6" id="KW-0479">Metal-binding</keyword>
<evidence type="ECO:0000256" key="3">
    <source>
        <dbReference type="ARBA" id="ARBA00022801"/>
    </source>
</evidence>
<dbReference type="Proteomes" id="UP000239867">
    <property type="component" value="Chromosome"/>
</dbReference>
<dbReference type="RefSeq" id="WP_104936485.1">
    <property type="nucleotide sequence ID" value="NZ_CP021255.1"/>
</dbReference>
<dbReference type="Pfam" id="PF01546">
    <property type="entry name" value="Peptidase_M20"/>
    <property type="match status" value="1"/>
</dbReference>
<dbReference type="Gene3D" id="3.30.70.360">
    <property type="match status" value="1"/>
</dbReference>
<sequence length="381" mass="40522">MEPDAERLAQEFVTLCEIASPSRSEAGLCRRLQERFKELHADYIGEDRSAKETGADCGNLLVRFKGTLPRPAIFFACHMDTVTPAQGIRVQRRGDLFTSSGDTILGGDDKSGIAACIEAMRVLADTGAPHRPVEFVFTTCEEIGLLGAKAFDPKTLMAREGYALDGSGFGEVITRAPAMNRLTATVSGLAAHAGLHPEWGVNAIMLAAKALADMPCGRIDDESTVNFGTIRGGLATNIVPDQVVIEGEVRSHNPKTLEQLSRAIKDRFVDTGGLWCDPSGEARGRPGIAVQIEQEFPAMRLADDAPLLCRIDQAAGLVQMPLAHTASGGGSDANIFNGKGLATAVVATGMTNVHATDEQLSLADLQALTRLVLALLTEVPF</sequence>
<name>A0A2L1GNG0_9BACT</name>
<dbReference type="GO" id="GO:0004177">
    <property type="term" value="F:aminopeptidase activity"/>
    <property type="evidence" value="ECO:0007669"/>
    <property type="project" value="UniProtKB-UniRule"/>
</dbReference>
<organism evidence="8 9">
    <name type="scientific">Desulfobulbus oralis</name>
    <dbReference type="NCBI Taxonomy" id="1986146"/>
    <lineage>
        <taxon>Bacteria</taxon>
        <taxon>Pseudomonadati</taxon>
        <taxon>Thermodesulfobacteriota</taxon>
        <taxon>Desulfobulbia</taxon>
        <taxon>Desulfobulbales</taxon>
        <taxon>Desulfobulbaceae</taxon>
        <taxon>Desulfobulbus</taxon>
    </lineage>
</organism>
<dbReference type="InterPro" id="IPR008007">
    <property type="entry name" value="Peptidase_M42"/>
</dbReference>
<dbReference type="InterPro" id="IPR011650">
    <property type="entry name" value="Peptidase_M20_dimer"/>
</dbReference>
<keyword evidence="4" id="KW-0862">Zinc</keyword>
<dbReference type="InterPro" id="IPR002933">
    <property type="entry name" value="Peptidase_M20"/>
</dbReference>
<dbReference type="PANTHER" id="PTHR42994:SF2">
    <property type="entry name" value="PEPTIDASE"/>
    <property type="match status" value="1"/>
</dbReference>
<evidence type="ECO:0000256" key="5">
    <source>
        <dbReference type="PIRNR" id="PIRNR001123"/>
    </source>
</evidence>
<protein>
    <submittedName>
        <fullName evidence="8">Peptidase M20</fullName>
    </submittedName>
</protein>
<dbReference type="Gene3D" id="3.40.630.10">
    <property type="entry name" value="Zn peptidases"/>
    <property type="match status" value="1"/>
</dbReference>
<evidence type="ECO:0000313" key="8">
    <source>
        <dbReference type="EMBL" id="AVD71213.1"/>
    </source>
</evidence>
<evidence type="ECO:0000256" key="2">
    <source>
        <dbReference type="ARBA" id="ARBA00022723"/>
    </source>
</evidence>
<accession>A0A2L1GNG0</accession>
<dbReference type="EMBL" id="CP021255">
    <property type="protein sequence ID" value="AVD71213.1"/>
    <property type="molecule type" value="Genomic_DNA"/>
</dbReference>
<dbReference type="AlphaFoldDB" id="A0A2L1GNG0"/>
<comment type="cofactor">
    <cofactor evidence="1">
        <name>Zn(2+)</name>
        <dbReference type="ChEBI" id="CHEBI:29105"/>
    </cofactor>
</comment>
<evidence type="ECO:0000256" key="1">
    <source>
        <dbReference type="ARBA" id="ARBA00001947"/>
    </source>
</evidence>
<dbReference type="SUPFAM" id="SSF55031">
    <property type="entry name" value="Bacterial exopeptidase dimerisation domain"/>
    <property type="match status" value="1"/>
</dbReference>
<reference evidence="8 9" key="1">
    <citation type="journal article" date="2018" name="MBio">
        <title>Insights into the evolution of host association through the isolation and characterization of a novel human periodontal pathobiont, Desulfobulbus oralis.</title>
        <authorList>
            <person name="Cross K.L."/>
            <person name="Chirania P."/>
            <person name="Xiong W."/>
            <person name="Beall C.J."/>
            <person name="Elkins J.G."/>
            <person name="Giannone R.J."/>
            <person name="Griffen A.L."/>
            <person name="Guss A.M."/>
            <person name="Hettich R.L."/>
            <person name="Joshi S.S."/>
            <person name="Mokrzan E.M."/>
            <person name="Martin R.K."/>
            <person name="Zhulin I.B."/>
            <person name="Leys E.J."/>
            <person name="Podar M."/>
        </authorList>
    </citation>
    <scope>NUCLEOTIDE SEQUENCE [LARGE SCALE GENOMIC DNA]</scope>
    <source>
        <strain evidence="8 9">ORNL</strain>
    </source>
</reference>
<evidence type="ECO:0000256" key="6">
    <source>
        <dbReference type="PIRSR" id="PIRSR001123-2"/>
    </source>
</evidence>
<evidence type="ECO:0000256" key="4">
    <source>
        <dbReference type="ARBA" id="ARBA00022833"/>
    </source>
</evidence>
<evidence type="ECO:0000259" key="7">
    <source>
        <dbReference type="Pfam" id="PF07687"/>
    </source>
</evidence>
<dbReference type="KEGG" id="deo:CAY53_06750"/>
<comment type="cofactor">
    <cofactor evidence="6">
        <name>a divalent metal cation</name>
        <dbReference type="ChEBI" id="CHEBI:60240"/>
    </cofactor>
    <text evidence="6">Binds 2 divalent metal cations per subunit.</text>
</comment>
<dbReference type="SUPFAM" id="SSF53187">
    <property type="entry name" value="Zn-dependent exopeptidases"/>
    <property type="match status" value="1"/>
</dbReference>
<dbReference type="GO" id="GO:0046872">
    <property type="term" value="F:metal ion binding"/>
    <property type="evidence" value="ECO:0007669"/>
    <property type="project" value="UniProtKB-UniRule"/>
</dbReference>
<keyword evidence="3" id="KW-0378">Hydrolase</keyword>
<keyword evidence="9" id="KW-1185">Reference proteome</keyword>
<dbReference type="OrthoDB" id="9809784at2"/>
<comment type="similarity">
    <text evidence="5">Belongs to the peptidase M42 family.</text>
</comment>
<dbReference type="Pfam" id="PF07687">
    <property type="entry name" value="M20_dimer"/>
    <property type="match status" value="1"/>
</dbReference>
<feature type="domain" description="Peptidase M20 dimerisation" evidence="7">
    <location>
        <begin position="183"/>
        <end position="268"/>
    </location>
</feature>
<dbReference type="PIRSF" id="PIRSF001123">
    <property type="entry name" value="PepA_GA"/>
    <property type="match status" value="1"/>
</dbReference>